<dbReference type="EMBL" id="CP001759">
    <property type="protein sequence ID" value="ACZ49204.1"/>
    <property type="molecule type" value="Genomic_DNA"/>
</dbReference>
<dbReference type="eggNOG" id="COG3637">
    <property type="taxonomic scope" value="Bacteria"/>
</dbReference>
<dbReference type="STRING" id="574556.ACIS_00617"/>
<organism evidence="4 5">
    <name type="scientific">Anaplasma centrale (strain Israel)</name>
    <name type="common">Anaplasma marginale subsp. centrale (strain Israel)</name>
    <dbReference type="NCBI Taxonomy" id="574556"/>
    <lineage>
        <taxon>Bacteria</taxon>
        <taxon>Pseudomonadati</taxon>
        <taxon>Pseudomonadota</taxon>
        <taxon>Alphaproteobacteria</taxon>
        <taxon>Rickettsiales</taxon>
        <taxon>Anaplasmataceae</taxon>
        <taxon>Anaplasma</taxon>
    </lineage>
</organism>
<evidence type="ECO:0000313" key="5">
    <source>
        <dbReference type="Proteomes" id="UP000000630"/>
    </source>
</evidence>
<feature type="domain" description="Msp4/OMP-like" evidence="3">
    <location>
        <begin position="78"/>
        <end position="133"/>
    </location>
</feature>
<evidence type="ECO:0000256" key="2">
    <source>
        <dbReference type="SAM" id="MobiDB-lite"/>
    </source>
</evidence>
<dbReference type="InterPro" id="IPR011250">
    <property type="entry name" value="OMP/PagP_B-barrel"/>
</dbReference>
<feature type="coiled-coil region" evidence="1">
    <location>
        <begin position="341"/>
        <end position="429"/>
    </location>
</feature>
<accession>D1AUH6</accession>
<protein>
    <submittedName>
        <fullName evidence="4">Major surface protein 3</fullName>
    </submittedName>
</protein>
<evidence type="ECO:0000313" key="4">
    <source>
        <dbReference type="EMBL" id="ACZ49204.1"/>
    </source>
</evidence>
<evidence type="ECO:0000256" key="1">
    <source>
        <dbReference type="SAM" id="Coils"/>
    </source>
</evidence>
<dbReference type="Pfam" id="PF01617">
    <property type="entry name" value="Surface_Ag_2"/>
    <property type="match status" value="2"/>
</dbReference>
<dbReference type="SUPFAM" id="SSF56925">
    <property type="entry name" value="OMPA-like"/>
    <property type="match status" value="1"/>
</dbReference>
<dbReference type="Proteomes" id="UP000000630">
    <property type="component" value="Chromosome"/>
</dbReference>
<dbReference type="HOGENOM" id="CLU_330571_0_0_5"/>
<dbReference type="KEGG" id="acn:ACIS_00617"/>
<feature type="region of interest" description="Disordered" evidence="2">
    <location>
        <begin position="15"/>
        <end position="35"/>
    </location>
</feature>
<reference evidence="4 5" key="1">
    <citation type="journal article" date="2010" name="J. Bacteriol.">
        <title>Complete genome sequence of Anaplasma marginale subsp. centrale.</title>
        <authorList>
            <person name="Herndon D.R."/>
            <person name="Palmer G.H."/>
            <person name="Shkap V."/>
            <person name="Knowles D.P. Jr."/>
            <person name="Brayton K.A."/>
        </authorList>
    </citation>
    <scope>NUCLEOTIDE SEQUENCE [LARGE SCALE GENOMIC DNA]</scope>
    <source>
        <strain evidence="4 5">Israel</strain>
    </source>
</reference>
<keyword evidence="5" id="KW-1185">Reference proteome</keyword>
<gene>
    <name evidence="4" type="primary">msp3</name>
    <name evidence="4" type="ordered locus">ACIS_00617</name>
</gene>
<feature type="domain" description="Msp4/OMP-like" evidence="3">
    <location>
        <begin position="790"/>
        <end position="931"/>
    </location>
</feature>
<proteinExistence type="predicted"/>
<evidence type="ECO:0000259" key="3">
    <source>
        <dbReference type="Pfam" id="PF01617"/>
    </source>
</evidence>
<dbReference type="AlphaFoldDB" id="D1AUH6"/>
<keyword evidence="1" id="KW-0175">Coiled coil</keyword>
<dbReference type="InterPro" id="IPR002566">
    <property type="entry name" value="Msp4_OMP-like"/>
</dbReference>
<dbReference type="Gene3D" id="2.40.160.20">
    <property type="match status" value="1"/>
</dbReference>
<sequence length="931" mass="102487">MSSYVVNGHCHTDWGAGEGTGRGTESFGRKSTGTKPRVVGAEIQKGDCRGTNICMNGITGVKFEEAGLFPLLDKEGEYDSFSSHHFNFTTPLKDLEFGNSTCTFGGSMGYRLGGARVEVEVGYERFVIKGGDNTAFLLGRDLTLDTVRGQLLSSALGRMSMGDVKRFRKEVVDSIGAGTASPVRAVFSSAVLGSAVPSADGDTFLMGEMVGVDEGLVIQELSRADELVKLQHELEKQVSKLAELGELKWLEELEKLQDEEIQKVKDSIGEMETKLQTEVEAARKAVVTTLGEDINKLLGQAKVEALKKWDTVMITLGPMAKEQKLKEWEKALEKLEEIKKWDKVKQERDELKEKLKEIEKIKVKELQKVKEKIQEVEIEKLEKVVKEWEKIGAKEEKAKEEWEKAAVKLKKLVQGVKDLKSKLEELETIKGVGERLKDDIEKIKEPGDLEQLEARKIEEVKTAKGEAKKVLEKESLGDLDKLKDEKVKEKLQAVKDKVERNLEGLTAEKVKEVITKIAEVEKVKKDVTSLGLKGIKAVVKLKDLKSKLEELAAIRKLKELGLEERLRELAGVKEVKRLAERQKAGELDVQGGLQLTEKIKALSVDMVGRLEARRLGENTDGGLAEKLGILGRLDELVPGDRAKKLEEMKVTLKQLRELAEKEKLALVTKQGVVNQGIKTWGLFVGLVEKAFTGKEALGDILKGKELVKLEKTLSKIKALEELTEIAEKRGVATVMKAALTSAMEITKNRGWTDYLNKVDSGKKSDAVKELIAAEKIRKLTQYINTLEADEKAVVAGAFAKAVEGAEVIEVRAIGSTSVMLNACYDLLTDGIGVVPYACAGIGGNFISVVDGHINPKFAYRVKAGLSYALTPEISAFAGAFYHKVLGDGDYDELPLSPIADYTGPAGRNKETGVASFTMAYFGGEFGVRFAF</sequence>
<name>D1AUH6_ANACI</name>